<organism evidence="2 3">
    <name type="scientific">Thermomonospora cellulosilytica</name>
    <dbReference type="NCBI Taxonomy" id="1411118"/>
    <lineage>
        <taxon>Bacteria</taxon>
        <taxon>Bacillati</taxon>
        <taxon>Actinomycetota</taxon>
        <taxon>Actinomycetes</taxon>
        <taxon>Streptosporangiales</taxon>
        <taxon>Thermomonosporaceae</taxon>
        <taxon>Thermomonospora</taxon>
    </lineage>
</organism>
<dbReference type="PANTHER" id="PTHR48079">
    <property type="entry name" value="PROTEIN YEEZ"/>
    <property type="match status" value="1"/>
</dbReference>
<evidence type="ECO:0000313" key="3">
    <source>
        <dbReference type="Proteomes" id="UP000539313"/>
    </source>
</evidence>
<dbReference type="GO" id="GO:0004029">
    <property type="term" value="F:aldehyde dehydrogenase (NAD+) activity"/>
    <property type="evidence" value="ECO:0007669"/>
    <property type="project" value="TreeGrafter"/>
</dbReference>
<accession>A0A7W3RAS4</accession>
<protein>
    <submittedName>
        <fullName evidence="2">Nucleoside-diphosphate-sugar epimerase</fullName>
    </submittedName>
</protein>
<evidence type="ECO:0000259" key="1">
    <source>
        <dbReference type="Pfam" id="PF01370"/>
    </source>
</evidence>
<dbReference type="EMBL" id="JACJII010000001">
    <property type="protein sequence ID" value="MBA9005595.1"/>
    <property type="molecule type" value="Genomic_DNA"/>
</dbReference>
<dbReference type="PANTHER" id="PTHR48079:SF6">
    <property type="entry name" value="NAD(P)-BINDING DOMAIN-CONTAINING PROTEIN-RELATED"/>
    <property type="match status" value="1"/>
</dbReference>
<dbReference type="GO" id="GO:0005737">
    <property type="term" value="C:cytoplasm"/>
    <property type="evidence" value="ECO:0007669"/>
    <property type="project" value="TreeGrafter"/>
</dbReference>
<dbReference type="InterPro" id="IPR001509">
    <property type="entry name" value="Epimerase_deHydtase"/>
</dbReference>
<dbReference type="InterPro" id="IPR051783">
    <property type="entry name" value="NAD(P)-dependent_oxidoreduct"/>
</dbReference>
<comment type="caution">
    <text evidence="2">The sequence shown here is derived from an EMBL/GenBank/DDBJ whole genome shotgun (WGS) entry which is preliminary data.</text>
</comment>
<proteinExistence type="predicted"/>
<dbReference type="Pfam" id="PF01370">
    <property type="entry name" value="Epimerase"/>
    <property type="match status" value="1"/>
</dbReference>
<evidence type="ECO:0000313" key="2">
    <source>
        <dbReference type="EMBL" id="MBA9005595.1"/>
    </source>
</evidence>
<dbReference type="SUPFAM" id="SSF51735">
    <property type="entry name" value="NAD(P)-binding Rossmann-fold domains"/>
    <property type="match status" value="1"/>
</dbReference>
<dbReference type="Proteomes" id="UP000539313">
    <property type="component" value="Unassembled WGS sequence"/>
</dbReference>
<dbReference type="InterPro" id="IPR036291">
    <property type="entry name" value="NAD(P)-bd_dom_sf"/>
</dbReference>
<reference evidence="2 3" key="1">
    <citation type="submission" date="2020-08" db="EMBL/GenBank/DDBJ databases">
        <title>Sequencing the genomes of 1000 actinobacteria strains.</title>
        <authorList>
            <person name="Klenk H.-P."/>
        </authorList>
    </citation>
    <scope>NUCLEOTIDE SEQUENCE [LARGE SCALE GENOMIC DNA]</scope>
    <source>
        <strain evidence="2 3">DSM 45823</strain>
    </source>
</reference>
<dbReference type="RefSeq" id="WP_182706737.1">
    <property type="nucleotide sequence ID" value="NZ_JACJII010000001.1"/>
</dbReference>
<dbReference type="Gene3D" id="3.40.50.720">
    <property type="entry name" value="NAD(P)-binding Rossmann-like Domain"/>
    <property type="match status" value="1"/>
</dbReference>
<gene>
    <name evidence="2" type="ORF">HNR21_004477</name>
</gene>
<feature type="domain" description="NAD-dependent epimerase/dehydratase" evidence="1">
    <location>
        <begin position="3"/>
        <end position="224"/>
    </location>
</feature>
<name>A0A7W3RAS4_9ACTN</name>
<dbReference type="AlphaFoldDB" id="A0A7W3RAS4"/>
<sequence>MLVTVTGGTGFVGAHSVAAIVARGHRVRLLARDPSTVERALSPLGVDLDAVQVAAGDVRDETAVAAAVRGAEAVLHAASVYSFDSRDRARIRRTNVAGTEVVLAAARRAVDGPIVHVSTFGALAPSGGRTVGAGSPVGRPREAYLASKAAAEAVARRHQEQGAPVVITYPPALLGPDDPRLGDQTARIRDTLRGLMPIWPRGGFPVGDVRDTAELHATLLTTPGREGNRYFGPGRYLATRDQVRALREITGRRLPAVFAPAAALVPVGLLADLVQRAWPWHIPAPYGAIYVCARATRVGEDAPTGGIAPRPFTRTLEETVRWLYRAGHLSARQAGRPAGERQPAVRR</sequence>
<keyword evidence="3" id="KW-1185">Reference proteome</keyword>